<dbReference type="Proteomes" id="UP000447833">
    <property type="component" value="Unassembled WGS sequence"/>
</dbReference>
<gene>
    <name evidence="2" type="ORF">GLW07_00280</name>
</gene>
<accession>A0A845EQ45</accession>
<dbReference type="PANTHER" id="PTHR46313:SF3">
    <property type="entry name" value="PROLYCOPENE ISOMERASE, CHLOROPLASTIC"/>
    <property type="match status" value="1"/>
</dbReference>
<proteinExistence type="predicted"/>
<name>A0A845EQ45_9BACL</name>
<protein>
    <submittedName>
        <fullName evidence="2">FAD-dependent oxidoreductase</fullName>
    </submittedName>
</protein>
<feature type="domain" description="Amine oxidase" evidence="1">
    <location>
        <begin position="10"/>
        <end position="479"/>
    </location>
</feature>
<dbReference type="PANTHER" id="PTHR46313">
    <property type="match status" value="1"/>
</dbReference>
<dbReference type="GO" id="GO:0016116">
    <property type="term" value="P:carotenoid metabolic process"/>
    <property type="evidence" value="ECO:0007669"/>
    <property type="project" value="InterPro"/>
</dbReference>
<dbReference type="InterPro" id="IPR002937">
    <property type="entry name" value="Amino_oxidase"/>
</dbReference>
<dbReference type="EMBL" id="WMEY01000001">
    <property type="protein sequence ID" value="MYL61779.1"/>
    <property type="molecule type" value="Genomic_DNA"/>
</dbReference>
<dbReference type="Gene3D" id="3.50.50.60">
    <property type="entry name" value="FAD/NAD(P)-binding domain"/>
    <property type="match status" value="2"/>
</dbReference>
<evidence type="ECO:0000313" key="3">
    <source>
        <dbReference type="Proteomes" id="UP000447833"/>
    </source>
</evidence>
<dbReference type="SUPFAM" id="SSF51905">
    <property type="entry name" value="FAD/NAD(P)-binding domain"/>
    <property type="match status" value="1"/>
</dbReference>
<dbReference type="Gene3D" id="3.90.660.50">
    <property type="match status" value="1"/>
</dbReference>
<dbReference type="InterPro" id="IPR036188">
    <property type="entry name" value="FAD/NAD-bd_sf"/>
</dbReference>
<dbReference type="Pfam" id="PF01593">
    <property type="entry name" value="Amino_oxidase"/>
    <property type="match status" value="1"/>
</dbReference>
<reference evidence="2 3" key="1">
    <citation type="submission" date="2019-11" db="EMBL/GenBank/DDBJ databases">
        <title>Genome sequences of 17 halophilic strains isolated from different environments.</title>
        <authorList>
            <person name="Furrow R.E."/>
        </authorList>
    </citation>
    <scope>NUCLEOTIDE SEQUENCE [LARGE SCALE GENOMIC DNA]</scope>
    <source>
        <strain evidence="2 3">22506_14_FS</strain>
    </source>
</reference>
<dbReference type="InterPro" id="IPR045892">
    <property type="entry name" value="CrtISO-like"/>
</dbReference>
<organism evidence="2 3">
    <name type="scientific">Guptibacillus hwajinpoensis</name>
    <dbReference type="NCBI Taxonomy" id="208199"/>
    <lineage>
        <taxon>Bacteria</taxon>
        <taxon>Bacillati</taxon>
        <taxon>Bacillota</taxon>
        <taxon>Bacilli</taxon>
        <taxon>Bacillales</taxon>
        <taxon>Guptibacillaceae</taxon>
        <taxon>Guptibacillus</taxon>
    </lineage>
</organism>
<evidence type="ECO:0000313" key="2">
    <source>
        <dbReference type="EMBL" id="MYL61779.1"/>
    </source>
</evidence>
<dbReference type="GO" id="GO:0016491">
    <property type="term" value="F:oxidoreductase activity"/>
    <property type="evidence" value="ECO:0007669"/>
    <property type="project" value="InterPro"/>
</dbReference>
<evidence type="ECO:0000259" key="1">
    <source>
        <dbReference type="Pfam" id="PF01593"/>
    </source>
</evidence>
<dbReference type="AlphaFoldDB" id="A0A845EQ45"/>
<dbReference type="RefSeq" id="WP_160917737.1">
    <property type="nucleotide sequence ID" value="NZ_WMEY01000001.1"/>
</dbReference>
<sequence>MEIIVIGGGIGGLTTAALLTKDGYHVTILEASNEWGGSAGKFSRGKFLFPVGATMGMGFEEGGLHHRILKELGRSFPAIAMDEIMRIYQGSRVMPYYSDRNRHLSECATQFPDYTAKIVSFYKEVWKIGAEIRKLIEPLPVVPPVTLSEWKGLLLSLKPGTPLLMSYLRKTMGDLLMKHNLTEATDFKHFIDGQLIDSMQTTSENCSALMGSLALDIYHEGAYYTEGGLYRIAEILQQYIEENGGKTYRRKQVQTIRRENNRWVAIDQKGEQWKADHLVSNLPVQAFVPLLPEPLQKQLPPKLRTRSQLAQWGAFTMYLGLDEMVIPDYTALFSQVLSSDGDMTEGNHLFLSLSKSNDLNRAPAGFRTLTVSTHTALHHWDTKEKYDQYKEKLTEKMLTGIERVIPNLRSGIEIQVTGAPRAWERFTKRPKGMVGGFPQTNEYSLFNSLSHRTGLDGLWLCGDSVFPGAGTIGVSTSGYHVYRSILKDNKKTKLL</sequence>
<comment type="caution">
    <text evidence="2">The sequence shown here is derived from an EMBL/GenBank/DDBJ whole genome shotgun (WGS) entry which is preliminary data.</text>
</comment>